<gene>
    <name evidence="2" type="ORF">Vafri_7003</name>
</gene>
<keyword evidence="1" id="KW-0472">Membrane</keyword>
<feature type="transmembrane region" description="Helical" evidence="1">
    <location>
        <begin position="18"/>
        <end position="36"/>
    </location>
</feature>
<organism evidence="2 3">
    <name type="scientific">Volvox africanus</name>
    <dbReference type="NCBI Taxonomy" id="51714"/>
    <lineage>
        <taxon>Eukaryota</taxon>
        <taxon>Viridiplantae</taxon>
        <taxon>Chlorophyta</taxon>
        <taxon>core chlorophytes</taxon>
        <taxon>Chlorophyceae</taxon>
        <taxon>CS clade</taxon>
        <taxon>Chlamydomonadales</taxon>
        <taxon>Volvocaceae</taxon>
        <taxon>Volvox</taxon>
    </lineage>
</organism>
<keyword evidence="1" id="KW-0812">Transmembrane</keyword>
<evidence type="ECO:0000256" key="1">
    <source>
        <dbReference type="SAM" id="Phobius"/>
    </source>
</evidence>
<name>A0A8J4EXL9_9CHLO</name>
<reference evidence="2" key="1">
    <citation type="journal article" date="2021" name="Proc. Natl. Acad. Sci. U.S.A.">
        <title>Three genomes in the algal genus Volvox reveal the fate of a haploid sex-determining region after a transition to homothallism.</title>
        <authorList>
            <person name="Yamamoto K."/>
            <person name="Hamaji T."/>
            <person name="Kawai-Toyooka H."/>
            <person name="Matsuzaki R."/>
            <person name="Takahashi F."/>
            <person name="Nishimura Y."/>
            <person name="Kawachi M."/>
            <person name="Noguchi H."/>
            <person name="Minakuchi Y."/>
            <person name="Umen J.G."/>
            <person name="Toyoda A."/>
            <person name="Nozaki H."/>
        </authorList>
    </citation>
    <scope>NUCLEOTIDE SEQUENCE</scope>
    <source>
        <strain evidence="2">NIES-3780</strain>
    </source>
</reference>
<dbReference type="Gene3D" id="2.60.40.420">
    <property type="entry name" value="Cupredoxins - blue copper proteins"/>
    <property type="match status" value="3"/>
</dbReference>
<sequence length="792" mass="88672">MALHVGDSRGRQQGAHKLVLVGVLLLFPLLAAGWGYPEEGSYDRLEIPIRPPSLPVVPRVTLTPRSDVKVVMKPAELSIKLSRSEFLKFTTPRYYVPGLKDSGIQAPALVLDTVCSHFSIELTNKLPFQPFHTCPVGDNLIENGFQDFQWTNLHTHGLKVDPGATNVLNLCEPGNPGAGLAKSDISIHDYYCNSSIPSSQFCKVRGDNIFVMDRPLEKEEYHYGVRQHPDGATIKYTYPLIPVVPGVGWYHPHSHGSVSIQTPTSAAPLIVPESYLPHGLSSLYEVAHGRHNERECNRMIEILKHQPLERSTILQINGIWFRNTTTNAPDDDTIPFLGRASSPPSILLFNKAGKPRYKNLAGRDWALVNGAFQPTVEITAERYSRWQIVNTMTMKWLDLTIQKVNHKGKLTPADTCKMWLLARDGVPLPEFPRLLSSTPVGSHRSYNDLIMGPANRADILIKCDVPGTYVLASGAGPFHTNYDACQATHCECFGDRPANTVSKLRPANNLYGDHELNAAVLAVVEVHPLGSKLQPEEDFHDTVCKSRLDRFQYLDYQHFPKPAVRQCYSFMNQNYGGSCTINNKLFPKGVAYVEQGSQQIWRLRDITFHPLHLHETPVRLKNLPPCTTRVTNNFKVGDWMDSILLPTCQTGCPWPEHGSGNGTCGDRVTVCDQTTVQWLARNFSQPPVTDDEKALCGKYKDHLKKWPSPPSKCSPRLAVFHCHILSHEDEGCMALLLWYCPGYKPPRDAFPGRCPNKYPCKRSSALTSSHLRYYDSLSAHGRYGVVERPHAE</sequence>
<dbReference type="AlphaFoldDB" id="A0A8J4EXL9"/>
<dbReference type="EMBL" id="BNCO01000010">
    <property type="protein sequence ID" value="GIL50917.1"/>
    <property type="molecule type" value="Genomic_DNA"/>
</dbReference>
<dbReference type="InterPro" id="IPR008972">
    <property type="entry name" value="Cupredoxin"/>
</dbReference>
<comment type="caution">
    <text evidence="2">The sequence shown here is derived from an EMBL/GenBank/DDBJ whole genome shotgun (WGS) entry which is preliminary data.</text>
</comment>
<protein>
    <submittedName>
        <fullName evidence="2">Uncharacterized protein</fullName>
    </submittedName>
</protein>
<keyword evidence="1" id="KW-1133">Transmembrane helix</keyword>
<dbReference type="SUPFAM" id="SSF49503">
    <property type="entry name" value="Cupredoxins"/>
    <property type="match status" value="2"/>
</dbReference>
<evidence type="ECO:0000313" key="3">
    <source>
        <dbReference type="Proteomes" id="UP000747399"/>
    </source>
</evidence>
<evidence type="ECO:0000313" key="2">
    <source>
        <dbReference type="EMBL" id="GIL50917.1"/>
    </source>
</evidence>
<accession>A0A8J4EXL9</accession>
<keyword evidence="3" id="KW-1185">Reference proteome</keyword>
<dbReference type="Proteomes" id="UP000747399">
    <property type="component" value="Unassembled WGS sequence"/>
</dbReference>
<proteinExistence type="predicted"/>